<dbReference type="Pfam" id="PF12850">
    <property type="entry name" value="Metallophos_2"/>
    <property type="match status" value="1"/>
</dbReference>
<evidence type="ECO:0000313" key="5">
    <source>
        <dbReference type="Proteomes" id="UP000255328"/>
    </source>
</evidence>
<keyword evidence="4" id="KW-0378">Hydrolase</keyword>
<dbReference type="GO" id="GO:0046872">
    <property type="term" value="F:metal ion binding"/>
    <property type="evidence" value="ECO:0007669"/>
    <property type="project" value="UniProtKB-KW"/>
</dbReference>
<evidence type="ECO:0000256" key="1">
    <source>
        <dbReference type="ARBA" id="ARBA00008950"/>
    </source>
</evidence>
<evidence type="ECO:0000313" key="4">
    <source>
        <dbReference type="EMBL" id="STO32244.1"/>
    </source>
</evidence>
<dbReference type="RefSeq" id="WP_115271203.1">
    <property type="nucleotide sequence ID" value="NZ_CASFEE010000019.1"/>
</dbReference>
<dbReference type="OrthoDB" id="9800565at2"/>
<dbReference type="GO" id="GO:0016787">
    <property type="term" value="F:hydrolase activity"/>
    <property type="evidence" value="ECO:0007669"/>
    <property type="project" value="UniProtKB-UniRule"/>
</dbReference>
<dbReference type="EC" id="3.1.4.-" evidence="2"/>
<comment type="cofactor">
    <cofactor evidence="2">
        <name>a divalent metal cation</name>
        <dbReference type="ChEBI" id="CHEBI:60240"/>
    </cofactor>
</comment>
<name>A0A377H092_9FUSO</name>
<gene>
    <name evidence="4" type="ORF">NCTC10723_01737</name>
</gene>
<reference evidence="4 5" key="1">
    <citation type="submission" date="2018-06" db="EMBL/GenBank/DDBJ databases">
        <authorList>
            <consortium name="Pathogen Informatics"/>
            <person name="Doyle S."/>
        </authorList>
    </citation>
    <scope>NUCLEOTIDE SEQUENCE [LARGE SCALE GENOMIC DNA]</scope>
    <source>
        <strain evidence="4 5">NCTC10723</strain>
    </source>
</reference>
<dbReference type="NCBIfam" id="TIGR00040">
    <property type="entry name" value="yfcE"/>
    <property type="match status" value="1"/>
</dbReference>
<dbReference type="Proteomes" id="UP000255328">
    <property type="component" value="Unassembled WGS sequence"/>
</dbReference>
<accession>A0A377H092</accession>
<sequence>MKVLVISDSHQKLDTLMKIYEKERPEVVICAGDHSRDGEELSFIYPDSKYYIVRGNCDIFDRRYDDEMLVELEGIKILLAHGHEYGVKRSYASIEKRGLELGCDIIIFGHTHIQYLSSKNGITLFNPGSVYGREYGVLEIIENKFQFYHKSI</sequence>
<dbReference type="PANTHER" id="PTHR11124">
    <property type="entry name" value="VACUOLAR SORTING PROTEIN VPS29"/>
    <property type="match status" value="1"/>
</dbReference>
<keyword evidence="2" id="KW-0479">Metal-binding</keyword>
<dbReference type="Gene3D" id="3.60.21.10">
    <property type="match status" value="1"/>
</dbReference>
<dbReference type="EMBL" id="UGGU01000003">
    <property type="protein sequence ID" value="STO32244.1"/>
    <property type="molecule type" value="Genomic_DNA"/>
</dbReference>
<protein>
    <recommendedName>
        <fullName evidence="2">Phosphoesterase</fullName>
        <ecNumber evidence="2">3.1.4.-</ecNumber>
    </recommendedName>
</protein>
<dbReference type="InterPro" id="IPR000979">
    <property type="entry name" value="Phosphodiesterase_MJ0936/Vps29"/>
</dbReference>
<dbReference type="InterPro" id="IPR024654">
    <property type="entry name" value="Calcineurin-like_PHP_lpxH"/>
</dbReference>
<evidence type="ECO:0000256" key="2">
    <source>
        <dbReference type="RuleBase" id="RU362039"/>
    </source>
</evidence>
<dbReference type="InterPro" id="IPR029052">
    <property type="entry name" value="Metallo-depent_PP-like"/>
</dbReference>
<comment type="similarity">
    <text evidence="1 2">Belongs to the metallophosphoesterase superfamily. YfcE family.</text>
</comment>
<evidence type="ECO:0000259" key="3">
    <source>
        <dbReference type="Pfam" id="PF12850"/>
    </source>
</evidence>
<dbReference type="AlphaFoldDB" id="A0A377H092"/>
<proteinExistence type="inferred from homology"/>
<organism evidence="4 5">
    <name type="scientific">Fusobacterium necrogenes</name>
    <dbReference type="NCBI Taxonomy" id="858"/>
    <lineage>
        <taxon>Bacteria</taxon>
        <taxon>Fusobacteriati</taxon>
        <taxon>Fusobacteriota</taxon>
        <taxon>Fusobacteriia</taxon>
        <taxon>Fusobacteriales</taxon>
        <taxon>Fusobacteriaceae</taxon>
        <taxon>Fusobacterium</taxon>
    </lineage>
</organism>
<dbReference type="SUPFAM" id="SSF56300">
    <property type="entry name" value="Metallo-dependent phosphatases"/>
    <property type="match status" value="1"/>
</dbReference>
<keyword evidence="5" id="KW-1185">Reference proteome</keyword>
<feature type="domain" description="Calcineurin-like phosphoesterase" evidence="3">
    <location>
        <begin position="1"/>
        <end position="133"/>
    </location>
</feature>